<protein>
    <submittedName>
        <fullName evidence="3">DUF4271 domain-containing protein</fullName>
    </submittedName>
</protein>
<feature type="transmembrane region" description="Helical" evidence="1">
    <location>
        <begin position="207"/>
        <end position="228"/>
    </location>
</feature>
<evidence type="ECO:0000256" key="2">
    <source>
        <dbReference type="SAM" id="SignalP"/>
    </source>
</evidence>
<feature type="transmembrane region" description="Helical" evidence="1">
    <location>
        <begin position="266"/>
        <end position="287"/>
    </location>
</feature>
<keyword evidence="1" id="KW-0812">Transmembrane</keyword>
<organism evidence="3 4">
    <name type="scientific">Sphingobacterium hotanense</name>
    <dbReference type="NCBI Taxonomy" id="649196"/>
    <lineage>
        <taxon>Bacteria</taxon>
        <taxon>Pseudomonadati</taxon>
        <taxon>Bacteroidota</taxon>
        <taxon>Sphingobacteriia</taxon>
        <taxon>Sphingobacteriales</taxon>
        <taxon>Sphingobacteriaceae</taxon>
        <taxon>Sphingobacterium</taxon>
    </lineage>
</organism>
<feature type="transmembrane region" description="Helical" evidence="1">
    <location>
        <begin position="118"/>
        <end position="138"/>
    </location>
</feature>
<name>A0ABT7NIL3_9SPHI</name>
<evidence type="ECO:0000313" key="4">
    <source>
        <dbReference type="Proteomes" id="UP001170954"/>
    </source>
</evidence>
<accession>A0ABT7NIL3</accession>
<gene>
    <name evidence="3" type="ORF">HX018_02040</name>
</gene>
<dbReference type="Proteomes" id="UP001170954">
    <property type="component" value="Unassembled WGS sequence"/>
</dbReference>
<dbReference type="Pfam" id="PF14093">
    <property type="entry name" value="DUF4271"/>
    <property type="match status" value="1"/>
</dbReference>
<feature type="transmembrane region" description="Helical" evidence="1">
    <location>
        <begin position="170"/>
        <end position="192"/>
    </location>
</feature>
<reference evidence="3" key="1">
    <citation type="submission" date="2020-06" db="EMBL/GenBank/DDBJ databases">
        <authorList>
            <person name="Dong N."/>
        </authorList>
    </citation>
    <scope>NUCLEOTIDE SEQUENCE</scope>
    <source>
        <strain evidence="3">R1692</strain>
    </source>
</reference>
<proteinExistence type="predicted"/>
<feature type="chain" id="PRO_5046706482" evidence="2">
    <location>
        <begin position="21"/>
        <end position="325"/>
    </location>
</feature>
<feature type="transmembrane region" description="Helical" evidence="1">
    <location>
        <begin position="299"/>
        <end position="323"/>
    </location>
</feature>
<dbReference type="InterPro" id="IPR025367">
    <property type="entry name" value="DUF4271"/>
</dbReference>
<comment type="caution">
    <text evidence="3">The sequence shown here is derived from an EMBL/GenBank/DDBJ whole genome shotgun (WGS) entry which is preliminary data.</text>
</comment>
<feature type="signal peptide" evidence="2">
    <location>
        <begin position="1"/>
        <end position="20"/>
    </location>
</feature>
<keyword evidence="1" id="KW-1133">Transmembrane helix</keyword>
<feature type="transmembrane region" description="Helical" evidence="1">
    <location>
        <begin position="240"/>
        <end position="260"/>
    </location>
</feature>
<dbReference type="EMBL" id="JACAGK010000003">
    <property type="protein sequence ID" value="MDM1047026.1"/>
    <property type="molecule type" value="Genomic_DNA"/>
</dbReference>
<reference evidence="3" key="2">
    <citation type="journal article" date="2022" name="Sci. Total Environ.">
        <title>Prevalence, transmission, and molecular epidemiology of tet(X)-positive bacteria among humans, animals, and environmental niches in China: An epidemiological, and genomic-based study.</title>
        <authorList>
            <person name="Dong N."/>
            <person name="Zeng Y."/>
            <person name="Cai C."/>
            <person name="Sun C."/>
            <person name="Lu J."/>
            <person name="Liu C."/>
            <person name="Zhou H."/>
            <person name="Sun Q."/>
            <person name="Shu L."/>
            <person name="Wang H."/>
            <person name="Wang Y."/>
            <person name="Wang S."/>
            <person name="Wu C."/>
            <person name="Chan E.W."/>
            <person name="Chen G."/>
            <person name="Shen Z."/>
            <person name="Chen S."/>
            <person name="Zhang R."/>
        </authorList>
    </citation>
    <scope>NUCLEOTIDE SEQUENCE</scope>
    <source>
        <strain evidence="3">R1692</strain>
    </source>
</reference>
<evidence type="ECO:0000256" key="1">
    <source>
        <dbReference type="SAM" id="Phobius"/>
    </source>
</evidence>
<sequence length="325" mass="37511">MKHRVLFSFLLIFTVLFGFAQQGAATIPVGNVQTSLPADSLQVNDSLARVSPLDSLDSAFKYTEIIPGLRKDNNFLTERLKQQLKIGRHDLLFGVERIEASTDAERIISGKLKSQRPIWVLIIVFFLFLILAIIRIVFPMELRTIVDAYYKERLLLQVSKEDSLATSWPYIFLYALFSLSLGLFIVLVMSSFSDKNYLTFENFIKNAIFVAALFIAKILIIRFVSFIFSLEKIVREYVAVLYLVYFNSMFLLMPFLLALLFVPVAYFQFITVVYVVLIIILFTYRFLRTALHLFGNFKFSIFYLILYLCSLELAPILILVRALSK</sequence>
<dbReference type="RefSeq" id="WP_286650337.1">
    <property type="nucleotide sequence ID" value="NZ_JACAGK010000003.1"/>
</dbReference>
<keyword evidence="4" id="KW-1185">Reference proteome</keyword>
<keyword evidence="2" id="KW-0732">Signal</keyword>
<evidence type="ECO:0000313" key="3">
    <source>
        <dbReference type="EMBL" id="MDM1047026.1"/>
    </source>
</evidence>
<keyword evidence="1" id="KW-0472">Membrane</keyword>